<dbReference type="AlphaFoldDB" id="A0AAV5NL38"/>
<proteinExistence type="predicted"/>
<dbReference type="RefSeq" id="WP_399481985.1">
    <property type="nucleotide sequence ID" value="NZ_AP025145.1"/>
</dbReference>
<evidence type="ECO:0000256" key="1">
    <source>
        <dbReference type="ARBA" id="ARBA00022729"/>
    </source>
</evidence>
<dbReference type="InterPro" id="IPR025232">
    <property type="entry name" value="DUF4174"/>
</dbReference>
<protein>
    <recommendedName>
        <fullName evidence="3">DUF4174 domain-containing protein</fullName>
    </recommendedName>
</protein>
<name>A0AAV5NL38_9VIBR</name>
<comment type="caution">
    <text evidence="4">The sequence shown here is derived from an EMBL/GenBank/DDBJ whole genome shotgun (WGS) entry which is preliminary data.</text>
</comment>
<evidence type="ECO:0000313" key="5">
    <source>
        <dbReference type="Proteomes" id="UP001156690"/>
    </source>
</evidence>
<evidence type="ECO:0000259" key="3">
    <source>
        <dbReference type="Pfam" id="PF13778"/>
    </source>
</evidence>
<organism evidence="4 5">
    <name type="scientific">Vibrio penaeicida</name>
    <dbReference type="NCBI Taxonomy" id="104609"/>
    <lineage>
        <taxon>Bacteria</taxon>
        <taxon>Pseudomonadati</taxon>
        <taxon>Pseudomonadota</taxon>
        <taxon>Gammaproteobacteria</taxon>
        <taxon>Vibrionales</taxon>
        <taxon>Vibrionaceae</taxon>
        <taxon>Vibrio</taxon>
    </lineage>
</organism>
<dbReference type="Proteomes" id="UP001156690">
    <property type="component" value="Unassembled WGS sequence"/>
</dbReference>
<feature type="chain" id="PRO_5043383286" description="DUF4174 domain-containing protein" evidence="2">
    <location>
        <begin position="20"/>
        <end position="145"/>
    </location>
</feature>
<feature type="signal peptide" evidence="2">
    <location>
        <begin position="1"/>
        <end position="19"/>
    </location>
</feature>
<evidence type="ECO:0000256" key="2">
    <source>
        <dbReference type="SAM" id="SignalP"/>
    </source>
</evidence>
<accession>A0AAV5NL38</accession>
<evidence type="ECO:0000313" key="4">
    <source>
        <dbReference type="EMBL" id="GLQ71263.1"/>
    </source>
</evidence>
<gene>
    <name evidence="4" type="ORF">GCM10007932_06230</name>
</gene>
<keyword evidence="1 2" id="KW-0732">Signal</keyword>
<dbReference type="EMBL" id="BSNX01000004">
    <property type="protein sequence ID" value="GLQ71263.1"/>
    <property type="molecule type" value="Genomic_DNA"/>
</dbReference>
<sequence length="145" mass="16943">MLRLFILLVTVISSASLHAYPAHQSHWTHRSILYFAPSEDEYVKQFLLETLTNECALKIRDIVTLVMTQDGFTKPRWLQREFDVAKLAKLYQVDKQSHTAILIGKDGEEKYRWGKVTDWAFINQLIDSMPMRKQEIKEKSNPCSI</sequence>
<dbReference type="Pfam" id="PF13778">
    <property type="entry name" value="DUF4174"/>
    <property type="match status" value="1"/>
</dbReference>
<feature type="domain" description="DUF4174" evidence="3">
    <location>
        <begin position="24"/>
        <end position="135"/>
    </location>
</feature>
<reference evidence="5" key="1">
    <citation type="journal article" date="2019" name="Int. J. Syst. Evol. Microbiol.">
        <title>The Global Catalogue of Microorganisms (GCM) 10K type strain sequencing project: providing services to taxonomists for standard genome sequencing and annotation.</title>
        <authorList>
            <consortium name="The Broad Institute Genomics Platform"/>
            <consortium name="The Broad Institute Genome Sequencing Center for Infectious Disease"/>
            <person name="Wu L."/>
            <person name="Ma J."/>
        </authorList>
    </citation>
    <scope>NUCLEOTIDE SEQUENCE [LARGE SCALE GENOMIC DNA]</scope>
    <source>
        <strain evidence="5">NBRC 15640</strain>
    </source>
</reference>
<keyword evidence="5" id="KW-1185">Reference proteome</keyword>